<name>A0A1U8ADB4_NELNU</name>
<dbReference type="Gene3D" id="3.30.70.270">
    <property type="match status" value="1"/>
</dbReference>
<dbReference type="RefSeq" id="XP_010260188.1">
    <property type="nucleotide sequence ID" value="XM_010261886.1"/>
</dbReference>
<keyword evidence="4" id="KW-0540">Nuclease</keyword>
<dbReference type="SUPFAM" id="SSF50630">
    <property type="entry name" value="Acid proteases"/>
    <property type="match status" value="1"/>
</dbReference>
<dbReference type="InterPro" id="IPR000477">
    <property type="entry name" value="RT_dom"/>
</dbReference>
<sequence length="601" mass="68365">MTSNPLGELINLKQTGTVAEYQRQFQTLLVRAATVRPDQQVDMFTARQIEPLRIDVEMQHPPNLVTAMNLARAFEQKMQLTHGPFSIGRPATTWAPSRPAGVSTPAPNREQRTHTDNPSRSVSQTGSSRVSPPTSVCPEQRWQNARAKGQCFNCDDLYSAGHRCKKLLCLLVDETEEDEEEPSPTEPEISLHAITGIRTSQTMQLRALVTGKLVRILVDSGSTHNFISNQAAHKLELPMEVKPQLQVAVANGERVHSPGICKNTRIQVGKESFRAYLFVLSLDEFDIVLGVKWLITLGPILWDFTALTMTFHLDGKPVTWQGTWTRTKTQLHALQGENSRTTDVERLLTDYSAVFQEPKGLPPPRAYDHRIPLIVGSDPVVVRPYRYPHRQKDELEKQCADMLQQGIIRPSHSPFSSPVLLVPKRDGTWRYCVDYRELNSRTVKDKFSIPIVDELLDELHGAQFFSKLDLMSGYFQVRMSSANVEKTAFRTHHGHFEFLVMPFGLYNAPSTFQALMNEVFHSHLRKYVLVFFDDILVYSKTWVEHIQHLRVVLKLLKQHRFFLKRSKCSFGEHQVLYLGHVISGQGVTVDSSKIQAINDWP</sequence>
<accession>A0A1U8ADB4</accession>
<keyword evidence="7" id="KW-0695">RNA-directed DNA polymerase</keyword>
<dbReference type="Gene3D" id="3.10.10.10">
    <property type="entry name" value="HIV Type 1 Reverse Transcriptase, subunit A, domain 1"/>
    <property type="match status" value="1"/>
</dbReference>
<dbReference type="Gene3D" id="2.40.70.10">
    <property type="entry name" value="Acid Proteases"/>
    <property type="match status" value="1"/>
</dbReference>
<dbReference type="InParanoid" id="A0A1U8ADB4"/>
<dbReference type="SUPFAM" id="SSF56672">
    <property type="entry name" value="DNA/RNA polymerases"/>
    <property type="match status" value="1"/>
</dbReference>
<gene>
    <name evidence="11" type="primary">LOC104599380</name>
</gene>
<dbReference type="InterPro" id="IPR043502">
    <property type="entry name" value="DNA/RNA_pol_sf"/>
</dbReference>
<dbReference type="GeneID" id="104599380"/>
<reference evidence="11" key="1">
    <citation type="submission" date="2025-08" db="UniProtKB">
        <authorList>
            <consortium name="RefSeq"/>
        </authorList>
    </citation>
    <scope>IDENTIFICATION</scope>
</reference>
<evidence type="ECO:0000313" key="10">
    <source>
        <dbReference type="Proteomes" id="UP000189703"/>
    </source>
</evidence>
<evidence type="ECO:0000256" key="1">
    <source>
        <dbReference type="ARBA" id="ARBA00022670"/>
    </source>
</evidence>
<dbReference type="GO" id="GO:0003964">
    <property type="term" value="F:RNA-directed DNA polymerase activity"/>
    <property type="evidence" value="ECO:0007669"/>
    <property type="project" value="UniProtKB-KW"/>
</dbReference>
<dbReference type="OrthoDB" id="691090at2759"/>
<dbReference type="GO" id="GO:0006508">
    <property type="term" value="P:proteolysis"/>
    <property type="evidence" value="ECO:0007669"/>
    <property type="project" value="UniProtKB-KW"/>
</dbReference>
<feature type="compositionally biased region" description="Polar residues" evidence="8">
    <location>
        <begin position="118"/>
        <end position="134"/>
    </location>
</feature>
<keyword evidence="2" id="KW-0808">Transferase</keyword>
<dbReference type="InterPro" id="IPR043128">
    <property type="entry name" value="Rev_trsase/Diguanyl_cyclase"/>
</dbReference>
<organism evidence="10 11">
    <name type="scientific">Nelumbo nucifera</name>
    <name type="common">Sacred lotus</name>
    <dbReference type="NCBI Taxonomy" id="4432"/>
    <lineage>
        <taxon>Eukaryota</taxon>
        <taxon>Viridiplantae</taxon>
        <taxon>Streptophyta</taxon>
        <taxon>Embryophyta</taxon>
        <taxon>Tracheophyta</taxon>
        <taxon>Spermatophyta</taxon>
        <taxon>Magnoliopsida</taxon>
        <taxon>Proteales</taxon>
        <taxon>Nelumbonaceae</taxon>
        <taxon>Nelumbo</taxon>
    </lineage>
</organism>
<keyword evidence="3" id="KW-0548">Nucleotidyltransferase</keyword>
<keyword evidence="1" id="KW-0645">Protease</keyword>
<dbReference type="InterPro" id="IPR053134">
    <property type="entry name" value="RNA-dir_DNA_polymerase"/>
</dbReference>
<dbReference type="PROSITE" id="PS50878">
    <property type="entry name" value="RT_POL"/>
    <property type="match status" value="1"/>
</dbReference>
<dbReference type="PANTHER" id="PTHR24559:SF452">
    <property type="entry name" value="INTEGRASE CATALYTIC DOMAIN-CONTAINING PROTEIN"/>
    <property type="match status" value="1"/>
</dbReference>
<protein>
    <submittedName>
        <fullName evidence="11">Uncharacterized protein K02A2.6-like</fullName>
    </submittedName>
</protein>
<dbReference type="STRING" id="4432.A0A1U8ADB4"/>
<evidence type="ECO:0000256" key="6">
    <source>
        <dbReference type="ARBA" id="ARBA00022801"/>
    </source>
</evidence>
<dbReference type="InterPro" id="IPR021109">
    <property type="entry name" value="Peptidase_aspartic_dom_sf"/>
</dbReference>
<keyword evidence="10" id="KW-1185">Reference proteome</keyword>
<keyword evidence="5" id="KW-0255">Endonuclease</keyword>
<dbReference type="eggNOG" id="KOG0017">
    <property type="taxonomic scope" value="Eukaryota"/>
</dbReference>
<dbReference type="KEGG" id="nnu:104599380"/>
<evidence type="ECO:0000259" key="9">
    <source>
        <dbReference type="PROSITE" id="PS50878"/>
    </source>
</evidence>
<feature type="domain" description="Reverse transcriptase" evidence="9">
    <location>
        <begin position="403"/>
        <end position="582"/>
    </location>
</feature>
<evidence type="ECO:0000256" key="3">
    <source>
        <dbReference type="ARBA" id="ARBA00022695"/>
    </source>
</evidence>
<evidence type="ECO:0000256" key="7">
    <source>
        <dbReference type="ARBA" id="ARBA00022918"/>
    </source>
</evidence>
<dbReference type="GO" id="GO:0008233">
    <property type="term" value="F:peptidase activity"/>
    <property type="evidence" value="ECO:0007669"/>
    <property type="project" value="UniProtKB-KW"/>
</dbReference>
<evidence type="ECO:0000256" key="4">
    <source>
        <dbReference type="ARBA" id="ARBA00022722"/>
    </source>
</evidence>
<evidence type="ECO:0000256" key="2">
    <source>
        <dbReference type="ARBA" id="ARBA00022679"/>
    </source>
</evidence>
<dbReference type="PANTHER" id="PTHR24559">
    <property type="entry name" value="TRANSPOSON TY3-I GAG-POL POLYPROTEIN"/>
    <property type="match status" value="1"/>
</dbReference>
<evidence type="ECO:0000256" key="5">
    <source>
        <dbReference type="ARBA" id="ARBA00022759"/>
    </source>
</evidence>
<dbReference type="Pfam" id="PF08284">
    <property type="entry name" value="RVP_2"/>
    <property type="match status" value="1"/>
</dbReference>
<dbReference type="CDD" id="cd00303">
    <property type="entry name" value="retropepsin_like"/>
    <property type="match status" value="1"/>
</dbReference>
<feature type="region of interest" description="Disordered" evidence="8">
    <location>
        <begin position="85"/>
        <end position="137"/>
    </location>
</feature>
<keyword evidence="6" id="KW-0378">Hydrolase</keyword>
<dbReference type="FunFam" id="3.10.10.10:FF:000007">
    <property type="entry name" value="Retrovirus-related Pol polyprotein from transposon 17.6-like Protein"/>
    <property type="match status" value="1"/>
</dbReference>
<dbReference type="GO" id="GO:0004519">
    <property type="term" value="F:endonuclease activity"/>
    <property type="evidence" value="ECO:0007669"/>
    <property type="project" value="UniProtKB-KW"/>
</dbReference>
<evidence type="ECO:0000256" key="8">
    <source>
        <dbReference type="SAM" id="MobiDB-lite"/>
    </source>
</evidence>
<proteinExistence type="predicted"/>
<dbReference type="Pfam" id="PF00078">
    <property type="entry name" value="RVT_1"/>
    <property type="match status" value="1"/>
</dbReference>
<dbReference type="OMA" id="WRYCVDY"/>
<dbReference type="Proteomes" id="UP000189703">
    <property type="component" value="Unplaced"/>
</dbReference>
<dbReference type="AlphaFoldDB" id="A0A1U8ADB4"/>
<dbReference type="CDD" id="cd01647">
    <property type="entry name" value="RT_LTR"/>
    <property type="match status" value="1"/>
</dbReference>
<evidence type="ECO:0000313" key="11">
    <source>
        <dbReference type="RefSeq" id="XP_010260188.1"/>
    </source>
</evidence>